<sequence length="361" mass="41068">MAWRECFQDVGSCTEGFGIIGRKGEYIKRTCEETKAGIKILDGPGSTERICIFFCYVPNSGKLWSILSYKLGIGVVVACGQEQCNMHKENKNSKEDKMETREVGKKWKMLAPEAKQKYAKLAKQSLKEYKERKKDDPPKAPKITFVTRTQLKAAYSVIEGLQPLQVQSVKDIGFGGLLRLQCTKLDRRLCEWLVERFDPVSLCLSVFGKKLMITPLDVNHILGLPCGGERVTLKGPLTEIHNFCVKHEVRVQGSFCLNKLKETLEGMKNNYDDNDFKVLFVLYMMGTVLCPTSEFGVNKRFLHALKDTSTISKLDWSQFVLEFLANGIKSYKEKGRNAIRGCLLFLMVYPSTFYYVKVVIE</sequence>
<evidence type="ECO:0000313" key="2">
    <source>
        <dbReference type="Proteomes" id="UP000828048"/>
    </source>
</evidence>
<comment type="caution">
    <text evidence="1">The sequence shown here is derived from an EMBL/GenBank/DDBJ whole genome shotgun (WGS) entry which is preliminary data.</text>
</comment>
<proteinExistence type="predicted"/>
<reference evidence="1 2" key="1">
    <citation type="journal article" date="2021" name="Hortic Res">
        <title>High-quality reference genome and annotation aids understanding of berry development for evergreen blueberry (Vaccinium darrowii).</title>
        <authorList>
            <person name="Yu J."/>
            <person name="Hulse-Kemp A.M."/>
            <person name="Babiker E."/>
            <person name="Staton M."/>
        </authorList>
    </citation>
    <scope>NUCLEOTIDE SEQUENCE [LARGE SCALE GENOMIC DNA]</scope>
    <source>
        <strain evidence="2">cv. NJ 8807/NJ 8810</strain>
        <tissue evidence="1">Young leaf</tissue>
    </source>
</reference>
<dbReference type="EMBL" id="CM037162">
    <property type="protein sequence ID" value="KAH7864603.1"/>
    <property type="molecule type" value="Genomic_DNA"/>
</dbReference>
<protein>
    <submittedName>
        <fullName evidence="1">Uncharacterized protein</fullName>
    </submittedName>
</protein>
<name>A0ACB7ZGQ5_9ERIC</name>
<gene>
    <name evidence="1" type="ORF">Vadar_031645</name>
</gene>
<keyword evidence="2" id="KW-1185">Reference proteome</keyword>
<evidence type="ECO:0000313" key="1">
    <source>
        <dbReference type="EMBL" id="KAH7864603.1"/>
    </source>
</evidence>
<organism evidence="1 2">
    <name type="scientific">Vaccinium darrowii</name>
    <dbReference type="NCBI Taxonomy" id="229202"/>
    <lineage>
        <taxon>Eukaryota</taxon>
        <taxon>Viridiplantae</taxon>
        <taxon>Streptophyta</taxon>
        <taxon>Embryophyta</taxon>
        <taxon>Tracheophyta</taxon>
        <taxon>Spermatophyta</taxon>
        <taxon>Magnoliopsida</taxon>
        <taxon>eudicotyledons</taxon>
        <taxon>Gunneridae</taxon>
        <taxon>Pentapetalae</taxon>
        <taxon>asterids</taxon>
        <taxon>Ericales</taxon>
        <taxon>Ericaceae</taxon>
        <taxon>Vaccinioideae</taxon>
        <taxon>Vaccinieae</taxon>
        <taxon>Vaccinium</taxon>
    </lineage>
</organism>
<accession>A0ACB7ZGQ5</accession>
<dbReference type="Proteomes" id="UP000828048">
    <property type="component" value="Chromosome 12"/>
</dbReference>